<dbReference type="AlphaFoldDB" id="A0A370I7U0"/>
<dbReference type="PANTHER" id="PTHR11786">
    <property type="entry name" value="N-HYDROXYARYLAMINE O-ACETYLTRANSFERASE"/>
    <property type="match status" value="1"/>
</dbReference>
<accession>A0A370I7U0</accession>
<reference evidence="2 3" key="1">
    <citation type="submission" date="2018-07" db="EMBL/GenBank/DDBJ databases">
        <title>Genomic Encyclopedia of Type Strains, Phase IV (KMG-IV): sequencing the most valuable type-strain genomes for metagenomic binning, comparative biology and taxonomic classification.</title>
        <authorList>
            <person name="Goeker M."/>
        </authorList>
    </citation>
    <scope>NUCLEOTIDE SEQUENCE [LARGE SCALE GENOMIC DNA]</scope>
    <source>
        <strain evidence="2 3">DSM 44290</strain>
    </source>
</reference>
<dbReference type="RefSeq" id="WP_067995640.1">
    <property type="nucleotide sequence ID" value="NZ_QQBC01000006.1"/>
</dbReference>
<keyword evidence="3" id="KW-1185">Reference proteome</keyword>
<proteinExistence type="inferred from homology"/>
<comment type="caution">
    <text evidence="2">The sequence shown here is derived from an EMBL/GenBank/DDBJ whole genome shotgun (WGS) entry which is preliminary data.</text>
</comment>
<evidence type="ECO:0000313" key="2">
    <source>
        <dbReference type="EMBL" id="RDI65414.1"/>
    </source>
</evidence>
<dbReference type="Proteomes" id="UP000254869">
    <property type="component" value="Unassembled WGS sequence"/>
</dbReference>
<evidence type="ECO:0000256" key="1">
    <source>
        <dbReference type="ARBA" id="ARBA00006547"/>
    </source>
</evidence>
<name>A0A370I7U0_9NOCA</name>
<dbReference type="InterPro" id="IPR038765">
    <property type="entry name" value="Papain-like_cys_pep_sf"/>
</dbReference>
<evidence type="ECO:0000313" key="3">
    <source>
        <dbReference type="Proteomes" id="UP000254869"/>
    </source>
</evidence>
<dbReference type="PANTHER" id="PTHR11786:SF0">
    <property type="entry name" value="ARYLAMINE N-ACETYLTRANSFERASE 4-RELATED"/>
    <property type="match status" value="1"/>
</dbReference>
<dbReference type="Gene3D" id="3.30.2140.10">
    <property type="entry name" value="Arylamine N-acetyltransferase"/>
    <property type="match status" value="1"/>
</dbReference>
<dbReference type="InterPro" id="IPR001447">
    <property type="entry name" value="Arylamine_N-AcTrfase"/>
</dbReference>
<dbReference type="STRING" id="1210086.GCA_001613105_02156"/>
<dbReference type="Gene3D" id="2.40.128.150">
    <property type="entry name" value="Cysteine proteinases"/>
    <property type="match status" value="1"/>
</dbReference>
<gene>
    <name evidence="2" type="ORF">DFR76_106284</name>
</gene>
<comment type="similarity">
    <text evidence="1">Belongs to the arylamine N-acetyltransferase family.</text>
</comment>
<sequence>MGKPAEAAYHWDGDALDLDAYFGHIGFDGERSASVATLRAVQFAHTTTIPFENLEPVFGRPVPLDPESLLDKVVRRRHGAYCYENVGLFAAALERLGFGVTGLHARVSMGATGALRPATHALLRVTTDDDERIWLCDVGFGSGPLAPLELRADAGEVAAGEWRYRLERGRGELDSELWTLHQLGRDGWIDRHTFTLNPQYRIDYAVGNHFVATSPRSPFVTRPFVQRFRPHVHHVLDDRTWTSEYPDGSWQSSDVAPEELPALLAEEFDIELDDADAERLATGFWVR</sequence>
<dbReference type="SUPFAM" id="SSF54001">
    <property type="entry name" value="Cysteine proteinases"/>
    <property type="match status" value="1"/>
</dbReference>
<organism evidence="2 3">
    <name type="scientific">Nocardia pseudobrasiliensis</name>
    <dbReference type="NCBI Taxonomy" id="45979"/>
    <lineage>
        <taxon>Bacteria</taxon>
        <taxon>Bacillati</taxon>
        <taxon>Actinomycetota</taxon>
        <taxon>Actinomycetes</taxon>
        <taxon>Mycobacteriales</taxon>
        <taxon>Nocardiaceae</taxon>
        <taxon>Nocardia</taxon>
    </lineage>
</organism>
<keyword evidence="2" id="KW-0808">Transferase</keyword>
<dbReference type="Pfam" id="PF00797">
    <property type="entry name" value="Acetyltransf_2"/>
    <property type="match status" value="1"/>
</dbReference>
<dbReference type="EMBL" id="QQBC01000006">
    <property type="protein sequence ID" value="RDI65414.1"/>
    <property type="molecule type" value="Genomic_DNA"/>
</dbReference>
<dbReference type="GO" id="GO:0016407">
    <property type="term" value="F:acetyltransferase activity"/>
    <property type="evidence" value="ECO:0007669"/>
    <property type="project" value="InterPro"/>
</dbReference>
<protein>
    <submittedName>
        <fullName evidence="2">N-hydroxyarylamine O-acetyltransferase</fullName>
    </submittedName>
</protein>